<proteinExistence type="predicted"/>
<dbReference type="AlphaFoldDB" id="A0A089PYY8"/>
<feature type="compositionally biased region" description="Polar residues" evidence="1">
    <location>
        <begin position="236"/>
        <end position="245"/>
    </location>
</feature>
<feature type="compositionally biased region" description="Basic and acidic residues" evidence="1">
    <location>
        <begin position="344"/>
        <end position="357"/>
    </location>
</feature>
<reference evidence="2 3" key="1">
    <citation type="submission" date="2014-09" db="EMBL/GenBank/DDBJ databases">
        <title>Cedecea neteri SSMD04 Genome Sequencing.</title>
        <authorList>
            <person name="Tan J.-Y."/>
        </authorList>
    </citation>
    <scope>NUCLEOTIDE SEQUENCE [LARGE SCALE GENOMIC DNA]</scope>
    <source>
        <strain evidence="2 3">SSMD04</strain>
    </source>
</reference>
<evidence type="ECO:0000256" key="1">
    <source>
        <dbReference type="SAM" id="MobiDB-lite"/>
    </source>
</evidence>
<dbReference type="Proteomes" id="UP000029481">
    <property type="component" value="Chromosome"/>
</dbReference>
<feature type="compositionally biased region" description="Low complexity" evidence="1">
    <location>
        <begin position="260"/>
        <end position="272"/>
    </location>
</feature>
<dbReference type="OrthoDB" id="4070623at2"/>
<dbReference type="RefSeq" id="WP_038472624.1">
    <property type="nucleotide sequence ID" value="NZ_CP009451.1"/>
</dbReference>
<sequence>MEYKPTFTLTAEGKDITQAIARGLSNIKLTDYGGATGKSDTLDITLYSETLTLPKKGARLRLGLGFNDKMQDKGWFVVSKVQSSGPPRQITISATAAPMNSAKQSGDVTSQKTRSFDDVTLGDIVKTLATDNGLQAKIAEALSDIKIAHIDQVRESDAALLSRLAKQYDAVSKPSGGYWLFLPQGDGTTVSGKQLASITITPDKGGRWNYIEGERDGAAKGSKSGKVSVNYFDPSTGETKTTQTEHPGGSDKQHPYTQPSKDAAQASAKAKATQMKRNGRKMSITMPCRPSLLPITAESRVTTRGFGVREDHTWLTESVSFSLSTGGMTVDFSLATDIKPQGKKGKEEKKSGPDYFS</sequence>
<protein>
    <recommendedName>
        <fullName evidence="4">Late control protein D</fullName>
    </recommendedName>
</protein>
<accession>A0A089PYY8</accession>
<evidence type="ECO:0000313" key="2">
    <source>
        <dbReference type="EMBL" id="AIR03394.1"/>
    </source>
</evidence>
<name>A0A089PYY8_9ENTR</name>
<evidence type="ECO:0000313" key="3">
    <source>
        <dbReference type="Proteomes" id="UP000029481"/>
    </source>
</evidence>
<organism evidence="2 3">
    <name type="scientific">Cedecea neteri</name>
    <dbReference type="NCBI Taxonomy" id="158822"/>
    <lineage>
        <taxon>Bacteria</taxon>
        <taxon>Pseudomonadati</taxon>
        <taxon>Pseudomonadota</taxon>
        <taxon>Gammaproteobacteria</taxon>
        <taxon>Enterobacterales</taxon>
        <taxon>Enterobacteriaceae</taxon>
        <taxon>Cedecea</taxon>
    </lineage>
</organism>
<feature type="region of interest" description="Disordered" evidence="1">
    <location>
        <begin position="336"/>
        <end position="357"/>
    </location>
</feature>
<gene>
    <name evidence="2" type="ORF">JT31_01760</name>
</gene>
<evidence type="ECO:0008006" key="4">
    <source>
        <dbReference type="Google" id="ProtNLM"/>
    </source>
</evidence>
<dbReference type="Pfam" id="PF05954">
    <property type="entry name" value="Phage_GPD"/>
    <property type="match status" value="1"/>
</dbReference>
<keyword evidence="3" id="KW-1185">Reference proteome</keyword>
<dbReference type="EMBL" id="CP009451">
    <property type="protein sequence ID" value="AIR03394.1"/>
    <property type="molecule type" value="Genomic_DNA"/>
</dbReference>
<feature type="region of interest" description="Disordered" evidence="1">
    <location>
        <begin position="209"/>
        <end position="279"/>
    </location>
</feature>
<dbReference type="SUPFAM" id="SSF69279">
    <property type="entry name" value="Phage tail proteins"/>
    <property type="match status" value="1"/>
</dbReference>
<dbReference type="KEGG" id="cnt:JT31_01760"/>